<dbReference type="InterPro" id="IPR025337">
    <property type="entry name" value="Questin_oxidase-like"/>
</dbReference>
<proteinExistence type="predicted"/>
<dbReference type="AlphaFoldDB" id="A0A423WFS3"/>
<dbReference type="PANTHER" id="PTHR35870">
    <property type="entry name" value="PROTEIN, PUTATIVE (AFU_ORTHOLOGUE AFUA_5G03330)-RELATED"/>
    <property type="match status" value="1"/>
</dbReference>
<dbReference type="Proteomes" id="UP000284375">
    <property type="component" value="Unassembled WGS sequence"/>
</dbReference>
<accession>A0A423WFS3</accession>
<feature type="transmembrane region" description="Helical" evidence="2">
    <location>
        <begin position="24"/>
        <end position="44"/>
    </location>
</feature>
<keyword evidence="2" id="KW-0812">Transmembrane</keyword>
<keyword evidence="2" id="KW-0472">Membrane</keyword>
<keyword evidence="1" id="KW-0560">Oxidoreductase</keyword>
<keyword evidence="4" id="KW-1185">Reference proteome</keyword>
<evidence type="ECO:0000313" key="3">
    <source>
        <dbReference type="EMBL" id="ROW02279.1"/>
    </source>
</evidence>
<dbReference type="EMBL" id="LJZO01000005">
    <property type="protein sequence ID" value="ROW02279.1"/>
    <property type="molecule type" value="Genomic_DNA"/>
</dbReference>
<gene>
    <name evidence="3" type="ORF">VSDG_02301</name>
</gene>
<evidence type="ECO:0000256" key="2">
    <source>
        <dbReference type="SAM" id="Phobius"/>
    </source>
</evidence>
<comment type="caution">
    <text evidence="3">The sequence shown here is derived from an EMBL/GenBank/DDBJ whole genome shotgun (WGS) entry which is preliminary data.</text>
</comment>
<reference evidence="3 4" key="1">
    <citation type="submission" date="2015-09" db="EMBL/GenBank/DDBJ databases">
        <title>Host preference determinants of Valsa canker pathogens revealed by comparative genomics.</title>
        <authorList>
            <person name="Yin Z."/>
            <person name="Huang L."/>
        </authorList>
    </citation>
    <scope>NUCLEOTIDE SEQUENCE [LARGE SCALE GENOMIC DNA]</scope>
    <source>
        <strain evidence="3 4">YSFL</strain>
    </source>
</reference>
<keyword evidence="2" id="KW-1133">Transmembrane helix</keyword>
<dbReference type="OrthoDB" id="10004862at2759"/>
<dbReference type="Pfam" id="PF14027">
    <property type="entry name" value="Questin_oxidase"/>
    <property type="match status" value="1"/>
</dbReference>
<evidence type="ECO:0000313" key="4">
    <source>
        <dbReference type="Proteomes" id="UP000284375"/>
    </source>
</evidence>
<protein>
    <submittedName>
        <fullName evidence="3">Uncharacterized protein</fullName>
    </submittedName>
</protein>
<organism evidence="3 4">
    <name type="scientific">Cytospora chrysosperma</name>
    <name type="common">Cytospora canker fungus</name>
    <name type="synonym">Sphaeria chrysosperma</name>
    <dbReference type="NCBI Taxonomy" id="252740"/>
    <lineage>
        <taxon>Eukaryota</taxon>
        <taxon>Fungi</taxon>
        <taxon>Dikarya</taxon>
        <taxon>Ascomycota</taxon>
        <taxon>Pezizomycotina</taxon>
        <taxon>Sordariomycetes</taxon>
        <taxon>Sordariomycetidae</taxon>
        <taxon>Diaporthales</taxon>
        <taxon>Cytosporaceae</taxon>
        <taxon>Cytospora</taxon>
    </lineage>
</organism>
<dbReference type="PANTHER" id="PTHR35870:SF1">
    <property type="entry name" value="PROTEIN, PUTATIVE (AFU_ORTHOLOGUE AFUA_5G03330)-RELATED"/>
    <property type="match status" value="1"/>
</dbReference>
<name>A0A423WFS3_CYTCH</name>
<evidence type="ECO:0000256" key="1">
    <source>
        <dbReference type="ARBA" id="ARBA00023002"/>
    </source>
</evidence>
<sequence length="135" mass="15142">MFRSYIYVLGAAQKPGKQERVDFVFLHGVTLAAFYPAIAALDWLSDDEKARMIEAEARVDAVLYAGCGCPELFPERIREYQPQCPSDGWAELIHRSVVYRDEGHVVKAIRAIYGFNKMGPESELVNGGDDEFPIA</sequence>
<dbReference type="GO" id="GO:0016491">
    <property type="term" value="F:oxidoreductase activity"/>
    <property type="evidence" value="ECO:0007669"/>
    <property type="project" value="UniProtKB-KW"/>
</dbReference>